<dbReference type="InterPro" id="IPR009048">
    <property type="entry name" value="A-macroglobulin_rcpt-bd"/>
</dbReference>
<proteinExistence type="predicted"/>
<dbReference type="InterPro" id="IPR050473">
    <property type="entry name" value="A2M/Complement_sys"/>
</dbReference>
<evidence type="ECO:0000313" key="8">
    <source>
        <dbReference type="Proteomes" id="UP000318571"/>
    </source>
</evidence>
<feature type="domain" description="Alpha-2-macroglobulin bait region" evidence="4">
    <location>
        <begin position="581"/>
        <end position="708"/>
    </location>
</feature>
<accession>A0A553P4G7</accession>
<organism evidence="7 8">
    <name type="scientific">Tigriopus californicus</name>
    <name type="common">Marine copepod</name>
    <dbReference type="NCBI Taxonomy" id="6832"/>
    <lineage>
        <taxon>Eukaryota</taxon>
        <taxon>Metazoa</taxon>
        <taxon>Ecdysozoa</taxon>
        <taxon>Arthropoda</taxon>
        <taxon>Crustacea</taxon>
        <taxon>Multicrustacea</taxon>
        <taxon>Hexanauplia</taxon>
        <taxon>Copepoda</taxon>
        <taxon>Harpacticoida</taxon>
        <taxon>Harpacticidae</taxon>
        <taxon>Tigriopus</taxon>
    </lineage>
</organism>
<dbReference type="Pfam" id="PF07678">
    <property type="entry name" value="TED_complement"/>
    <property type="match status" value="1"/>
</dbReference>
<dbReference type="Gene3D" id="2.60.40.1930">
    <property type="match status" value="2"/>
</dbReference>
<dbReference type="SUPFAM" id="SSF48239">
    <property type="entry name" value="Terpenoid cyclases/Protein prenyltransferases"/>
    <property type="match status" value="1"/>
</dbReference>
<gene>
    <name evidence="7" type="ORF">TCAL_06513</name>
</gene>
<name>A0A553P4G7_TIGCA</name>
<dbReference type="SMART" id="SM01360">
    <property type="entry name" value="A2M"/>
    <property type="match status" value="1"/>
</dbReference>
<dbReference type="OMA" id="ESHIPEH"/>
<dbReference type="SUPFAM" id="SSF49410">
    <property type="entry name" value="Alpha-macroglobulin receptor domain"/>
    <property type="match status" value="1"/>
</dbReference>
<dbReference type="InterPro" id="IPR002172">
    <property type="entry name" value="LDrepeatLR_classA_rpt"/>
</dbReference>
<dbReference type="Pfam" id="PF07703">
    <property type="entry name" value="A2M_BRD"/>
    <property type="match status" value="1"/>
</dbReference>
<dbReference type="PROSITE" id="PS50068">
    <property type="entry name" value="LDLRA_2"/>
    <property type="match status" value="1"/>
</dbReference>
<evidence type="ECO:0000259" key="6">
    <source>
        <dbReference type="SMART" id="SM01361"/>
    </source>
</evidence>
<evidence type="ECO:0000256" key="3">
    <source>
        <dbReference type="SAM" id="Phobius"/>
    </source>
</evidence>
<evidence type="ECO:0000259" key="5">
    <source>
        <dbReference type="SMART" id="SM01360"/>
    </source>
</evidence>
<dbReference type="PANTHER" id="PTHR11412:SF146">
    <property type="entry name" value="CD109 ANTIGEN"/>
    <property type="match status" value="1"/>
</dbReference>
<dbReference type="InterPro" id="IPR013783">
    <property type="entry name" value="Ig-like_fold"/>
</dbReference>
<feature type="transmembrane region" description="Helical" evidence="3">
    <location>
        <begin position="1664"/>
        <end position="1686"/>
    </location>
</feature>
<dbReference type="InterPro" id="IPR011625">
    <property type="entry name" value="A2M_N_BRD"/>
</dbReference>
<dbReference type="InterPro" id="IPR002890">
    <property type="entry name" value="MG2"/>
</dbReference>
<dbReference type="CDD" id="cd00112">
    <property type="entry name" value="LDLa"/>
    <property type="match status" value="1"/>
</dbReference>
<evidence type="ECO:0008006" key="9">
    <source>
        <dbReference type="Google" id="ProtNLM"/>
    </source>
</evidence>
<dbReference type="InterPro" id="IPR036595">
    <property type="entry name" value="A-macroglobulin_rcpt-bd_sf"/>
</dbReference>
<dbReference type="Pfam" id="PF01835">
    <property type="entry name" value="MG2"/>
    <property type="match status" value="1"/>
</dbReference>
<dbReference type="InterPro" id="IPR001599">
    <property type="entry name" value="Macroglobln_a2"/>
</dbReference>
<dbReference type="EMBL" id="VCGU01000008">
    <property type="protein sequence ID" value="TRY72565.1"/>
    <property type="molecule type" value="Genomic_DNA"/>
</dbReference>
<dbReference type="Pfam" id="PF07677">
    <property type="entry name" value="A2M_recep"/>
    <property type="match status" value="1"/>
</dbReference>
<keyword evidence="3" id="KW-0812">Transmembrane</keyword>
<dbReference type="Gene3D" id="4.10.400.10">
    <property type="entry name" value="Low-density Lipoprotein Receptor"/>
    <property type="match status" value="1"/>
</dbReference>
<evidence type="ECO:0000313" key="7">
    <source>
        <dbReference type="EMBL" id="TRY72565.1"/>
    </source>
</evidence>
<dbReference type="Gene3D" id="2.60.40.690">
    <property type="entry name" value="Alpha-macroglobulin, receptor-binding domain"/>
    <property type="match status" value="1"/>
</dbReference>
<evidence type="ECO:0000256" key="2">
    <source>
        <dbReference type="PROSITE-ProRule" id="PRU00124"/>
    </source>
</evidence>
<dbReference type="InterPro" id="IPR008930">
    <property type="entry name" value="Terpenoid_cyclase/PrenylTrfase"/>
</dbReference>
<dbReference type="SMART" id="SM00192">
    <property type="entry name" value="LDLa"/>
    <property type="match status" value="1"/>
</dbReference>
<protein>
    <recommendedName>
        <fullName evidence="9">CD109 antigen</fullName>
    </recommendedName>
</protein>
<dbReference type="InterPro" id="IPR036055">
    <property type="entry name" value="LDL_receptor-like_sf"/>
</dbReference>
<reference evidence="7 8" key="1">
    <citation type="journal article" date="2018" name="Nat. Ecol. Evol.">
        <title>Genomic signatures of mitonuclear coevolution across populations of Tigriopus californicus.</title>
        <authorList>
            <person name="Barreto F.S."/>
            <person name="Watson E.T."/>
            <person name="Lima T.G."/>
            <person name="Willett C.S."/>
            <person name="Edmands S."/>
            <person name="Li W."/>
            <person name="Burton R.S."/>
        </authorList>
    </citation>
    <scope>NUCLEOTIDE SEQUENCE [LARGE SCALE GENOMIC DNA]</scope>
    <source>
        <strain evidence="7 8">San Diego</strain>
    </source>
</reference>
<dbReference type="SMART" id="SM01359">
    <property type="entry name" value="A2M_N_2"/>
    <property type="match status" value="1"/>
</dbReference>
<keyword evidence="3" id="KW-1133">Transmembrane helix</keyword>
<dbReference type="GO" id="GO:0005615">
    <property type="term" value="C:extracellular space"/>
    <property type="evidence" value="ECO:0007669"/>
    <property type="project" value="InterPro"/>
</dbReference>
<dbReference type="Gene3D" id="1.50.10.20">
    <property type="match status" value="1"/>
</dbReference>
<dbReference type="GO" id="GO:0004866">
    <property type="term" value="F:endopeptidase inhibitor activity"/>
    <property type="evidence" value="ECO:0007669"/>
    <property type="project" value="InterPro"/>
</dbReference>
<feature type="disulfide bond" evidence="2">
    <location>
        <begin position="819"/>
        <end position="834"/>
    </location>
</feature>
<feature type="domain" description="Alpha-macroglobulin receptor-binding" evidence="6">
    <location>
        <begin position="1547"/>
        <end position="1639"/>
    </location>
</feature>
<keyword evidence="8" id="KW-1185">Reference proteome</keyword>
<dbReference type="InterPro" id="IPR011626">
    <property type="entry name" value="Alpha-macroglobulin_TED"/>
</dbReference>
<dbReference type="PANTHER" id="PTHR11412">
    <property type="entry name" value="MACROGLOBULIN / COMPLEMENT"/>
    <property type="match status" value="1"/>
</dbReference>
<dbReference type="SUPFAM" id="SSF57424">
    <property type="entry name" value="LDL receptor-like module"/>
    <property type="match status" value="1"/>
</dbReference>
<sequence>MRYPLTKSEVFQAYFLLNGLCCVIVQSQNGVEVIEEYEMRTSPPSPDASMAALAPAPPATGTSEILENDEVRVTFFAKSGLDEDLDTLNPVAAQDLDYMIVASKVLRPNTVFRIIVILYEDCAPLEISASISRDGVALTTNEIRMHPTESNNILLMVPPDNSNTTAKYQLRIYGSYQKKDGGTVFEHQSELEFSKKFLAITISSSRAVYCAEQVIRMRIVMLTTSLKPYTGIVDLYIVDPDGYTIRKWNSKELNVGVLTEDFQLPLFPKVGFWTIRVQAEGQVEELKVKVEKHYLPKFEIVVTMPAFILDSEELINAYVDGSFVVERLAKGNVKLDWYVKKIDNWNPMHNDSVLYREQYRYQTKISNLYHAGLYKPLVNDPNSNASQQRPFDDPYANASFGPNVPLRNEWTYLRTDFQYYRPQVEFQPFTIYLQEIEDFMGHRAGIQIMFDDLMPLTTDELKASTLDVRPYALTRSGEAIEIDPIKIPMEDDNDPNQTPQDINEYDEFLEEFDDIEETFQSFALKSLFQEFRETGVHQFSFQIPEDAIQIKVIAEYSHPDYGNEVAEITAYPAYSTNNHFVKVITSTKSLKEGEYVVFHAKTNFAFNYLDWMIISKGLILESGREIGENIHPEISTFSAVVSSDMSPGFHVIVYVATKDNEVVTDSAFIPVEAIKSHEIEFYANQVKDHTMKTVELTCRGDPGAVFMIATMRVGQFPAQGIFGLSKAYLLENLHKFEEGSKHVHKVLRTDRSGETPDQVLFYPAMAYETDGQRSFEERNLLVFSSHKRLSVPDFVKTCNATKGERACLAKGCFTLSQRCNGINDCDDGFDESNCIDETSAIQTQHRNFRMSRQSRFEDFYDIADGDWGWIITNIDEDGEQFLTLDIPETPDDFYFNIFSLSKENGLGLYAEPPVFNTIRPLDFYCEAPEAVHRGESIGIRCMFINRGPHPLEATIMLPGSEDYAFIHVEHFGFVSSYAPRQSYGDYHHYVAIQGYSELEVPFPIAPKIEQGVITVAMQLSSQINNVVQEVEIEILGEGSIVHRHTSLLLDLKNRANVLRFMNIIVDETPIIPYEIYRRYVSGSPNAHILICGDVIGPIFPDDQPVSLETMFPTGNGRFGKGTDYHAFNLGANTWQLHYLRLTNQLVGVNRELAKTVFQQMNVEYTAVMRRFSSHGWLSNFDNSGPSVWLTAWTVSIFTHVSFQDWEDFIYIDPVIITSAVLWVLNYQSAEGAFFETQEYQDAPLHKVMTPIVNQNVSIHAPLTALVLIMLEDTSSIVQGNGKQYSASARQRATLYLERNLPLITDGYAIAIVTYALALSKSAMADVAFGHMMQAARQEDSMIYWGRTPIRTNRVRYEFNRPFLEAKDYQDNDALAVEATGYALLSIFMMEGGGITFTQEKIVQWLNTMRLGDGGFISTVDTIVALQALVLYSYHSRIKDITDLQVDVDLPDSNVTESFYFTGQNLAKGQRIDIENVWGHMNIFAHGAGQAVAQLDVNYGVDYEPFKDSPATDCFKLTIQEFFHGRNKSEITVKSCFSWTLTIEGPVSGLTMLVIDTPSGYVMEQPLANGIVESGVVPEMKDSDVTKVGKTIWYFNQVPNETRCFEHTVRRYHPVANLTRTRQAILVEPYRPERFVIKTFNATSLYILSICEVCGSFQCPYCPTFSGSGIAAFSFFCLFVTTLLTIVQTFP</sequence>
<feature type="domain" description="Alpha-2-macroglobulin" evidence="5">
    <location>
        <begin position="866"/>
        <end position="957"/>
    </location>
</feature>
<dbReference type="SMART" id="SM01361">
    <property type="entry name" value="A2M_recep"/>
    <property type="match status" value="1"/>
</dbReference>
<comment type="caution">
    <text evidence="7">The sequence shown here is derived from an EMBL/GenBank/DDBJ whole genome shotgun (WGS) entry which is preliminary data.</text>
</comment>
<evidence type="ECO:0000259" key="4">
    <source>
        <dbReference type="SMART" id="SM01359"/>
    </source>
</evidence>
<dbReference type="Gene3D" id="2.60.40.2950">
    <property type="match status" value="1"/>
</dbReference>
<feature type="disulfide bond" evidence="2">
    <location>
        <begin position="807"/>
        <end position="825"/>
    </location>
</feature>
<dbReference type="STRING" id="6832.A0A553P4G7"/>
<comment type="caution">
    <text evidence="2">Lacks conserved residue(s) required for the propagation of feature annotation.</text>
</comment>
<dbReference type="Gene3D" id="2.60.40.10">
    <property type="entry name" value="Immunoglobulins"/>
    <property type="match status" value="1"/>
</dbReference>
<dbReference type="Proteomes" id="UP000318571">
    <property type="component" value="Chromosome 7"/>
</dbReference>
<dbReference type="Pfam" id="PF00207">
    <property type="entry name" value="A2M"/>
    <property type="match status" value="1"/>
</dbReference>
<keyword evidence="1 2" id="KW-1015">Disulfide bond</keyword>
<keyword evidence="3" id="KW-0472">Membrane</keyword>
<evidence type="ECO:0000256" key="1">
    <source>
        <dbReference type="ARBA" id="ARBA00023157"/>
    </source>
</evidence>